<accession>I6NP94</accession>
<dbReference type="OrthoDB" id="6562at10239"/>
<protein>
    <submittedName>
        <fullName evidence="1">Uncharacterized protein</fullName>
    </submittedName>
</protein>
<evidence type="ECO:0000313" key="1">
    <source>
        <dbReference type="EMBL" id="AEY69558.1"/>
    </source>
</evidence>
<dbReference type="EMBL" id="JN564907">
    <property type="protein sequence ID" value="AEY69558.1"/>
    <property type="molecule type" value="Genomic_DNA"/>
</dbReference>
<keyword evidence="2" id="KW-1185">Reference proteome</keyword>
<proteinExistence type="predicted"/>
<gene>
    <name evidence="1" type="ORF">AH2_00052</name>
</gene>
<dbReference type="KEGG" id="vg:13405235"/>
<organism evidence="1 2">
    <name type="scientific">Burkholderia phage vB_BceS_AH2</name>
    <dbReference type="NCBI Taxonomy" id="1133022"/>
    <lineage>
        <taxon>Viruses</taxon>
        <taxon>Duplodnaviria</taxon>
        <taxon>Heunggongvirae</taxon>
        <taxon>Uroviricota</taxon>
        <taxon>Caudoviricetes</taxon>
        <taxon>Casjensviridae</taxon>
        <taxon>Ahduovirus</taxon>
        <taxon>Ahduovirus AH2</taxon>
        <taxon>Burkholderia virus AH2</taxon>
    </lineage>
</organism>
<reference evidence="1 2" key="1">
    <citation type="journal article" date="2012" name="BMC Genomics">
        <title>Comparative analysis of two phenotypically-similar but genomically-distinct Burkholderia cenocepacia-specific bacteriophages.</title>
        <authorList>
            <person name="Lynch K.H."/>
            <person name="Stothard P."/>
            <person name="Dennis J.J."/>
        </authorList>
    </citation>
    <scope>NUCLEOTIDE SEQUENCE [LARGE SCALE GENOMIC DNA]</scope>
</reference>
<dbReference type="Proteomes" id="UP000009012">
    <property type="component" value="Segment"/>
</dbReference>
<dbReference type="GeneID" id="13405235"/>
<dbReference type="RefSeq" id="YP_006561136.1">
    <property type="nucleotide sequence ID" value="NC_018283.1"/>
</dbReference>
<name>I6NP94_9CAUD</name>
<sequence length="353" mass="39308">MAYQMGGGGGVVDFVTALGNFAVANGWTKVKSGVNADGGYLFIEKNLCHLALQYFNTIAWYVDQYTGTSQGTVRLPNHGFQATVNRSIDASKTTFWQHPGFPRTDSTNSTYFSTQVWDLTGPLVAWHFFSNATGDYIHAAVNTQADRWVHFSFGHIDKGALTHGGAAYVTGTKNPWWRDSNQPDPNHNSYTYNRPQWHNYPFAGVNSNLYVPDAFPSGFTDIVNSQNWNTQQSLHYKTMQTRMRPDTFPENTNGACPLDHVVAAHVPSWSGNVPLYGAPSMTKHYSDGRICAIGMYPDVRFLNMEGMLPGQEINLSGDVWKVFPITRQESWASGGRVFILTSGQYAIAYKKIT</sequence>
<evidence type="ECO:0000313" key="2">
    <source>
        <dbReference type="Proteomes" id="UP000009012"/>
    </source>
</evidence>